<evidence type="ECO:0000259" key="3">
    <source>
        <dbReference type="Pfam" id="PF08334"/>
    </source>
</evidence>
<dbReference type="InterPro" id="IPR012902">
    <property type="entry name" value="N_methyl_site"/>
</dbReference>
<dbReference type="RefSeq" id="WP_010043157.1">
    <property type="nucleotide sequence ID" value="NZ_CP025958.1"/>
</dbReference>
<dbReference type="NCBIfam" id="TIGR02532">
    <property type="entry name" value="IV_pilin_GFxxxE"/>
    <property type="match status" value="1"/>
</dbReference>
<evidence type="ECO:0000313" key="4">
    <source>
        <dbReference type="EMBL" id="AWM41720.1"/>
    </source>
</evidence>
<organism evidence="4 5">
    <name type="scientific">Gemmata obscuriglobus</name>
    <dbReference type="NCBI Taxonomy" id="114"/>
    <lineage>
        <taxon>Bacteria</taxon>
        <taxon>Pseudomonadati</taxon>
        <taxon>Planctomycetota</taxon>
        <taxon>Planctomycetia</taxon>
        <taxon>Gemmatales</taxon>
        <taxon>Gemmataceae</taxon>
        <taxon>Gemmata</taxon>
    </lineage>
</organism>
<accession>A0A2Z3HJU1</accession>
<dbReference type="AlphaFoldDB" id="A0A2Z3HJU1"/>
<dbReference type="Pfam" id="PF08334">
    <property type="entry name" value="T2SSG"/>
    <property type="match status" value="1"/>
</dbReference>
<proteinExistence type="predicted"/>
<reference evidence="4 5" key="1">
    <citation type="submission" date="2018-01" db="EMBL/GenBank/DDBJ databases">
        <title>G. obscuriglobus.</title>
        <authorList>
            <person name="Franke J."/>
            <person name="Blomberg W."/>
            <person name="Selmecki A."/>
        </authorList>
    </citation>
    <scope>NUCLEOTIDE SEQUENCE [LARGE SCALE GENOMIC DNA]</scope>
    <source>
        <strain evidence="4 5">DSM 5831</strain>
    </source>
</reference>
<evidence type="ECO:0000256" key="1">
    <source>
        <dbReference type="ARBA" id="ARBA00022481"/>
    </source>
</evidence>
<evidence type="ECO:0000256" key="2">
    <source>
        <dbReference type="SAM" id="Phobius"/>
    </source>
</evidence>
<dbReference type="GO" id="GO:0015627">
    <property type="term" value="C:type II protein secretion system complex"/>
    <property type="evidence" value="ECO:0007669"/>
    <property type="project" value="InterPro"/>
</dbReference>
<name>A0A2Z3HJU1_9BACT</name>
<gene>
    <name evidence="4" type="ORF">C1280_35145</name>
</gene>
<evidence type="ECO:0000313" key="5">
    <source>
        <dbReference type="Proteomes" id="UP000245802"/>
    </source>
</evidence>
<dbReference type="EMBL" id="CP025958">
    <property type="protein sequence ID" value="AWM41720.1"/>
    <property type="molecule type" value="Genomic_DNA"/>
</dbReference>
<keyword evidence="2" id="KW-0472">Membrane</keyword>
<dbReference type="KEGG" id="gog:C1280_35145"/>
<dbReference type="InterPro" id="IPR013545">
    <property type="entry name" value="T2SS_protein-GspG_C"/>
</dbReference>
<dbReference type="Gene3D" id="3.30.700.10">
    <property type="entry name" value="Glycoprotein, Type 4 Pilin"/>
    <property type="match status" value="1"/>
</dbReference>
<keyword evidence="2" id="KW-0812">Transmembrane</keyword>
<protein>
    <submittedName>
        <fullName evidence="4">Prepilin-type cleavage/methylation domain-containing protein</fullName>
    </submittedName>
</protein>
<dbReference type="GO" id="GO:0015628">
    <property type="term" value="P:protein secretion by the type II secretion system"/>
    <property type="evidence" value="ECO:0007669"/>
    <property type="project" value="InterPro"/>
</dbReference>
<dbReference type="PRINTS" id="PR00813">
    <property type="entry name" value="BCTERIALGSPG"/>
</dbReference>
<dbReference type="InterPro" id="IPR045584">
    <property type="entry name" value="Pilin-like"/>
</dbReference>
<sequence>MLLTTTRRPSPARRREAFTLIEVLVVVAILVILATIAAVAVPKQMMEAKKGTAITGCATISKAVDLYSTSVSNPGTSDDERLPQNLEALANPGWSSSFLPDGERSLIDPWGNRYQAMNAVKDDGITPYILVYTTAPDGTKISQFGAGAKSRVNQ</sequence>
<dbReference type="SUPFAM" id="SSF54523">
    <property type="entry name" value="Pili subunits"/>
    <property type="match status" value="1"/>
</dbReference>
<dbReference type="Pfam" id="PF07963">
    <property type="entry name" value="N_methyl"/>
    <property type="match status" value="1"/>
</dbReference>
<feature type="transmembrane region" description="Helical" evidence="2">
    <location>
        <begin position="20"/>
        <end position="41"/>
    </location>
</feature>
<keyword evidence="5" id="KW-1185">Reference proteome</keyword>
<keyword evidence="1" id="KW-0488">Methylation</keyword>
<dbReference type="Proteomes" id="UP000245802">
    <property type="component" value="Chromosome"/>
</dbReference>
<keyword evidence="2" id="KW-1133">Transmembrane helix</keyword>
<feature type="domain" description="Type II secretion system protein GspG C-terminal" evidence="3">
    <location>
        <begin position="43"/>
        <end position="122"/>
    </location>
</feature>
<dbReference type="InterPro" id="IPR000983">
    <property type="entry name" value="Bac_GSPG_pilin"/>
</dbReference>